<dbReference type="SUPFAM" id="SSF101148">
    <property type="entry name" value="Plant invertase/pectin methylesterase inhibitor"/>
    <property type="match status" value="1"/>
</dbReference>
<evidence type="ECO:0000256" key="2">
    <source>
        <dbReference type="ARBA" id="ARBA00023157"/>
    </source>
</evidence>
<dbReference type="InterPro" id="IPR034087">
    <property type="entry name" value="C/VIF1"/>
</dbReference>
<dbReference type="PANTHER" id="PTHR36710:SF18">
    <property type="entry name" value="PECTINESTERASE INHIBITOR 5-RELATED"/>
    <property type="match status" value="1"/>
</dbReference>
<evidence type="ECO:0000313" key="6">
    <source>
        <dbReference type="EMBL" id="KAK4265925.1"/>
    </source>
</evidence>
<dbReference type="Proteomes" id="UP001293593">
    <property type="component" value="Unassembled WGS sequence"/>
</dbReference>
<sequence>MRSFSFASVLSYSTSSFQVLHLLLVASLLFRPTHQSSDLGTTSKGDFIDQICRKTPFYDLCMATLHSNPLTPKPDLKGAALVMVNNLLANASDTLNYIEGLIKQTSDQQLEQALAFCAESYIPIVKYILPQAADAVSQGRFGFASYCVSDAAKEISNCDKKFSGSGQNKSLLEDRNGILQKLVGVAAAIMKLLLKG</sequence>
<evidence type="ECO:0000256" key="3">
    <source>
        <dbReference type="ARBA" id="ARBA00038471"/>
    </source>
</evidence>
<feature type="signal peptide" evidence="4">
    <location>
        <begin position="1"/>
        <end position="35"/>
    </location>
</feature>
<feature type="domain" description="Pectinesterase inhibitor" evidence="5">
    <location>
        <begin position="43"/>
        <end position="189"/>
    </location>
</feature>
<organism evidence="6 7">
    <name type="scientific">Acacia crassicarpa</name>
    <name type="common">northern wattle</name>
    <dbReference type="NCBI Taxonomy" id="499986"/>
    <lineage>
        <taxon>Eukaryota</taxon>
        <taxon>Viridiplantae</taxon>
        <taxon>Streptophyta</taxon>
        <taxon>Embryophyta</taxon>
        <taxon>Tracheophyta</taxon>
        <taxon>Spermatophyta</taxon>
        <taxon>Magnoliopsida</taxon>
        <taxon>eudicotyledons</taxon>
        <taxon>Gunneridae</taxon>
        <taxon>Pentapetalae</taxon>
        <taxon>rosids</taxon>
        <taxon>fabids</taxon>
        <taxon>Fabales</taxon>
        <taxon>Fabaceae</taxon>
        <taxon>Caesalpinioideae</taxon>
        <taxon>mimosoid clade</taxon>
        <taxon>Acacieae</taxon>
        <taxon>Acacia</taxon>
    </lineage>
</organism>
<dbReference type="FunFam" id="1.20.140.40:FF:000009">
    <property type="entry name" value="Invertase/pectin methylesterase inhibitor family protein"/>
    <property type="match status" value="1"/>
</dbReference>
<comment type="similarity">
    <text evidence="3">Belongs to the PMEI family.</text>
</comment>
<dbReference type="InterPro" id="IPR035513">
    <property type="entry name" value="Invertase/methylesterase_inhib"/>
</dbReference>
<evidence type="ECO:0000256" key="1">
    <source>
        <dbReference type="ARBA" id="ARBA00022729"/>
    </source>
</evidence>
<gene>
    <name evidence="6" type="ORF">QN277_026912</name>
</gene>
<dbReference type="EMBL" id="JAWXYG010000008">
    <property type="protein sequence ID" value="KAK4265925.1"/>
    <property type="molecule type" value="Genomic_DNA"/>
</dbReference>
<dbReference type="Gene3D" id="1.20.140.40">
    <property type="entry name" value="Invertase/pectin methylesterase inhibitor family protein"/>
    <property type="match status" value="1"/>
</dbReference>
<dbReference type="CDD" id="cd15796">
    <property type="entry name" value="CIF_like"/>
    <property type="match status" value="1"/>
</dbReference>
<dbReference type="NCBIfam" id="TIGR01614">
    <property type="entry name" value="PME_inhib"/>
    <property type="match status" value="1"/>
</dbReference>
<evidence type="ECO:0000259" key="5">
    <source>
        <dbReference type="SMART" id="SM00856"/>
    </source>
</evidence>
<comment type="caution">
    <text evidence="6">The sequence shown here is derived from an EMBL/GenBank/DDBJ whole genome shotgun (WGS) entry which is preliminary data.</text>
</comment>
<dbReference type="AlphaFoldDB" id="A0AAE1K776"/>
<keyword evidence="2" id="KW-1015">Disulfide bond</keyword>
<dbReference type="PANTHER" id="PTHR36710">
    <property type="entry name" value="PECTINESTERASE INHIBITOR-LIKE"/>
    <property type="match status" value="1"/>
</dbReference>
<dbReference type="InterPro" id="IPR006501">
    <property type="entry name" value="Pectinesterase_inhib_dom"/>
</dbReference>
<name>A0AAE1K776_9FABA</name>
<feature type="chain" id="PRO_5041922604" description="Pectinesterase inhibitor domain-containing protein" evidence="4">
    <location>
        <begin position="36"/>
        <end position="196"/>
    </location>
</feature>
<dbReference type="GO" id="GO:0004857">
    <property type="term" value="F:enzyme inhibitor activity"/>
    <property type="evidence" value="ECO:0007669"/>
    <property type="project" value="InterPro"/>
</dbReference>
<evidence type="ECO:0000256" key="4">
    <source>
        <dbReference type="SAM" id="SignalP"/>
    </source>
</evidence>
<keyword evidence="7" id="KW-1185">Reference proteome</keyword>
<keyword evidence="1 4" id="KW-0732">Signal</keyword>
<reference evidence="6" key="1">
    <citation type="submission" date="2023-10" db="EMBL/GenBank/DDBJ databases">
        <title>Chromosome-level genome of the transformable northern wattle, Acacia crassicarpa.</title>
        <authorList>
            <person name="Massaro I."/>
            <person name="Sinha N.R."/>
            <person name="Poethig S."/>
            <person name="Leichty A.R."/>
        </authorList>
    </citation>
    <scope>NUCLEOTIDE SEQUENCE</scope>
    <source>
        <strain evidence="6">Acra3RX</strain>
        <tissue evidence="6">Leaf</tissue>
    </source>
</reference>
<dbReference type="SMART" id="SM00856">
    <property type="entry name" value="PMEI"/>
    <property type="match status" value="1"/>
</dbReference>
<dbReference type="Pfam" id="PF04043">
    <property type="entry name" value="PMEI"/>
    <property type="match status" value="1"/>
</dbReference>
<dbReference type="InterPro" id="IPR052421">
    <property type="entry name" value="PCW_Enzyme_Inhibitor"/>
</dbReference>
<evidence type="ECO:0000313" key="7">
    <source>
        <dbReference type="Proteomes" id="UP001293593"/>
    </source>
</evidence>
<protein>
    <recommendedName>
        <fullName evidence="5">Pectinesterase inhibitor domain-containing protein</fullName>
    </recommendedName>
</protein>
<accession>A0AAE1K776</accession>
<proteinExistence type="inferred from homology"/>